<dbReference type="HOGENOM" id="CLU_794797_0_0_1"/>
<evidence type="ECO:0000313" key="4">
    <source>
        <dbReference type="Proteomes" id="UP000000707"/>
    </source>
</evidence>
<dbReference type="PANTHER" id="PTHR24366">
    <property type="entry name" value="IG(IMMUNOGLOBULIN) AND LRR(LEUCINE RICH REPEAT) DOMAINS"/>
    <property type="match status" value="1"/>
</dbReference>
<dbReference type="Proteomes" id="UP000000707">
    <property type="component" value="Unassembled WGS sequence"/>
</dbReference>
<dbReference type="GeneID" id="18246852"/>
<dbReference type="InterPro" id="IPR032675">
    <property type="entry name" value="LRR_dom_sf"/>
</dbReference>
<keyword evidence="1" id="KW-0433">Leucine-rich repeat</keyword>
<dbReference type="Gene3D" id="3.80.10.10">
    <property type="entry name" value="Ribonuclease Inhibitor"/>
    <property type="match status" value="1"/>
</dbReference>
<dbReference type="eggNOG" id="ENOG502T36X">
    <property type="taxonomic scope" value="Eukaryota"/>
</dbReference>
<reference evidence="3 4" key="1">
    <citation type="journal article" date="2011" name="Proc. Natl. Acad. Sci. U.S.A.">
        <title>Comparative genomics of xylose-fermenting fungi for enhanced biofuel production.</title>
        <authorList>
            <person name="Wohlbach D.J."/>
            <person name="Kuo A."/>
            <person name="Sato T.K."/>
            <person name="Potts K.M."/>
            <person name="Salamov A.A."/>
            <person name="LaButti K.M."/>
            <person name="Sun H."/>
            <person name="Clum A."/>
            <person name="Pangilinan J.L."/>
            <person name="Lindquist E.A."/>
            <person name="Lucas S."/>
            <person name="Lapidus A."/>
            <person name="Jin M."/>
            <person name="Gunawan C."/>
            <person name="Balan V."/>
            <person name="Dale B.E."/>
            <person name="Jeffries T.W."/>
            <person name="Zinkel R."/>
            <person name="Barry K.W."/>
            <person name="Grigoriev I.V."/>
            <person name="Gasch A.P."/>
        </authorList>
    </citation>
    <scope>NUCLEOTIDE SEQUENCE [LARGE SCALE GENOMIC DNA]</scope>
    <source>
        <strain evidence="4">ATCC 10573 / BCRC 21748 / CBS 615 / JCM 9827 / NBRC 10315 / NRRL Y-1498 / VKM Y-70</strain>
    </source>
</reference>
<gene>
    <name evidence="3" type="ORF">CANTEDRAFT_113198</name>
</gene>
<organism evidence="4">
    <name type="scientific">Candida tenuis (strain ATCC 10573 / BCRC 21748 / CBS 615 / JCM 9827 / NBRC 10315 / NRRL Y-1498 / VKM Y-70)</name>
    <name type="common">Yeast</name>
    <name type="synonym">Yamadazyma tenuis</name>
    <dbReference type="NCBI Taxonomy" id="590646"/>
    <lineage>
        <taxon>Eukaryota</taxon>
        <taxon>Fungi</taxon>
        <taxon>Dikarya</taxon>
        <taxon>Ascomycota</taxon>
        <taxon>Saccharomycotina</taxon>
        <taxon>Pichiomycetes</taxon>
        <taxon>Debaryomycetaceae</taxon>
        <taxon>Yamadazyma</taxon>
    </lineage>
</organism>
<evidence type="ECO:0000256" key="2">
    <source>
        <dbReference type="ARBA" id="ARBA00022737"/>
    </source>
</evidence>
<sequence length="367" mass="41734">MLHALSSDLVTRILNQLTIQDTYGFIASALSLTHISPLQQNAINSVVIMAYQRIYGGKLTVYSNLDQTNSPQFEKSMTLSAFQDELSTTRDSVEINTFKQTRPQYVVFVFIRQPNDYTKFVRDLNAFSELIDGKTRSREFVAYFESLLQCGLTIDGSSVVSLMTTSSLVAILKVLISISTKSNAVCEKLTTITIRFSQIGRYFVTQWCRLFSRFINVTHLDISHNFIPSDEYVFNINEPSMKDIIGTCFQWPPRLRYLNLDRNDISYLSCELLRRLPDTLEVLYLAGNQLSAIGPFSPEEHGVNHYLPNLHTISFNFNVRLTFIDPAFFAASKAILKLCCVKNCNLHQGNLPQLLQVAKQMNFTIVV</sequence>
<dbReference type="OrthoDB" id="27267at2759"/>
<evidence type="ECO:0008006" key="5">
    <source>
        <dbReference type="Google" id="ProtNLM"/>
    </source>
</evidence>
<keyword evidence="2" id="KW-0677">Repeat</keyword>
<evidence type="ECO:0000313" key="3">
    <source>
        <dbReference type="EMBL" id="EGV65437.1"/>
    </source>
</evidence>
<evidence type="ECO:0000256" key="1">
    <source>
        <dbReference type="ARBA" id="ARBA00022614"/>
    </source>
</evidence>
<protein>
    <recommendedName>
        <fullName evidence="5">L domain-like protein</fullName>
    </recommendedName>
</protein>
<dbReference type="SUPFAM" id="SSF52047">
    <property type="entry name" value="RNI-like"/>
    <property type="match status" value="1"/>
</dbReference>
<dbReference type="KEGG" id="cten:18246852"/>
<name>G3B0N8_CANTC</name>
<keyword evidence="4" id="KW-1185">Reference proteome</keyword>
<accession>G3B0N8</accession>
<dbReference type="EMBL" id="GL996514">
    <property type="protein sequence ID" value="EGV65437.1"/>
    <property type="molecule type" value="Genomic_DNA"/>
</dbReference>
<dbReference type="AlphaFoldDB" id="G3B0N8"/>
<proteinExistence type="predicted"/>